<evidence type="ECO:0000313" key="1">
    <source>
        <dbReference type="EMBL" id="GAA3614061.1"/>
    </source>
</evidence>
<gene>
    <name evidence="1" type="ORF">GCM10022223_32860</name>
</gene>
<proteinExistence type="predicted"/>
<organism evidence="1 2">
    <name type="scientific">Kineosporia mesophila</name>
    <dbReference type="NCBI Taxonomy" id="566012"/>
    <lineage>
        <taxon>Bacteria</taxon>
        <taxon>Bacillati</taxon>
        <taxon>Actinomycetota</taxon>
        <taxon>Actinomycetes</taxon>
        <taxon>Kineosporiales</taxon>
        <taxon>Kineosporiaceae</taxon>
        <taxon>Kineosporia</taxon>
    </lineage>
</organism>
<comment type="caution">
    <text evidence="1">The sequence shown here is derived from an EMBL/GenBank/DDBJ whole genome shotgun (WGS) entry which is preliminary data.</text>
</comment>
<keyword evidence="2" id="KW-1185">Reference proteome</keyword>
<accession>A0ABP6ZQZ1</accession>
<name>A0ABP6ZQZ1_9ACTN</name>
<sequence>MVRTDGGDPLSPALAQVLDTSPVITWTGVTATDGSFTDLDFWMAPEPGFARVIMMAGGIAAGLVRPQYSWGSMGATSGTDALAYLTLRPAPEGEPAAEIGVCGYGGGAEALVARLVERIAAWDNDLNGSGEHLWIEVHSEGTEPTAGSLIQVHRLDNQIFVGRSRAGERVDPGRQ</sequence>
<dbReference type="EMBL" id="BAAAZO010000005">
    <property type="protein sequence ID" value="GAA3614061.1"/>
    <property type="molecule type" value="Genomic_DNA"/>
</dbReference>
<dbReference type="Proteomes" id="UP001501074">
    <property type="component" value="Unassembled WGS sequence"/>
</dbReference>
<reference evidence="2" key="1">
    <citation type="journal article" date="2019" name="Int. J. Syst. Evol. Microbiol.">
        <title>The Global Catalogue of Microorganisms (GCM) 10K type strain sequencing project: providing services to taxonomists for standard genome sequencing and annotation.</title>
        <authorList>
            <consortium name="The Broad Institute Genomics Platform"/>
            <consortium name="The Broad Institute Genome Sequencing Center for Infectious Disease"/>
            <person name="Wu L."/>
            <person name="Ma J."/>
        </authorList>
    </citation>
    <scope>NUCLEOTIDE SEQUENCE [LARGE SCALE GENOMIC DNA]</scope>
    <source>
        <strain evidence="2">JCM 16902</strain>
    </source>
</reference>
<protein>
    <submittedName>
        <fullName evidence="1">Uncharacterized protein</fullName>
    </submittedName>
</protein>
<evidence type="ECO:0000313" key="2">
    <source>
        <dbReference type="Proteomes" id="UP001501074"/>
    </source>
</evidence>